<dbReference type="AlphaFoldDB" id="A0A0G4FQA9"/>
<reference evidence="4" key="1">
    <citation type="submission" date="2014-11" db="EMBL/GenBank/DDBJ databases">
        <authorList>
            <person name="Otto D Thomas"/>
            <person name="Naeem Raeece"/>
        </authorList>
    </citation>
    <scope>NUCLEOTIDE SEQUENCE</scope>
</reference>
<keyword evidence="2" id="KW-0812">Transmembrane</keyword>
<keyword evidence="2" id="KW-1133">Transmembrane helix</keyword>
<feature type="signal peptide" evidence="3">
    <location>
        <begin position="1"/>
        <end position="23"/>
    </location>
</feature>
<gene>
    <name evidence="4" type="ORF">Cvel_3624</name>
</gene>
<dbReference type="EMBL" id="CDMZ01000550">
    <property type="protein sequence ID" value="CEM16620.1"/>
    <property type="molecule type" value="Genomic_DNA"/>
</dbReference>
<organism evidence="4">
    <name type="scientific">Chromera velia CCMP2878</name>
    <dbReference type="NCBI Taxonomy" id="1169474"/>
    <lineage>
        <taxon>Eukaryota</taxon>
        <taxon>Sar</taxon>
        <taxon>Alveolata</taxon>
        <taxon>Colpodellida</taxon>
        <taxon>Chromeraceae</taxon>
        <taxon>Chromera</taxon>
    </lineage>
</organism>
<sequence>MRRCATLLLSSSLLLGVLSGASAFVLRTAKLPEQRMEAQRRRRGAESSSSPSPSVLSLSLHEFADSLQGLQHLHDLSTSTGHAVAPTDLDLTNLDLTDLSSYLLAQTEGMDIAPEAPTFWEKVVTFFKIDYTNRKLGVYKNLFFLSILGPVFFIGATNAMGKFYGRNVRRMLRTGEWPKGDKYLPAGEAKAWEKLRADVRMKFWKSAGKDPALLQADTWVPKPQKETEQSKDGQSTRKQPVKVGGVDDMSDMRG</sequence>
<name>A0A0G4FQA9_9ALVE</name>
<feature type="compositionally biased region" description="Basic and acidic residues" evidence="1">
    <location>
        <begin position="223"/>
        <end position="235"/>
    </location>
</feature>
<evidence type="ECO:0000256" key="1">
    <source>
        <dbReference type="SAM" id="MobiDB-lite"/>
    </source>
</evidence>
<evidence type="ECO:0000256" key="3">
    <source>
        <dbReference type="SAM" id="SignalP"/>
    </source>
</evidence>
<evidence type="ECO:0000313" key="4">
    <source>
        <dbReference type="EMBL" id="CEM16620.1"/>
    </source>
</evidence>
<evidence type="ECO:0008006" key="5">
    <source>
        <dbReference type="Google" id="ProtNLM"/>
    </source>
</evidence>
<evidence type="ECO:0000256" key="2">
    <source>
        <dbReference type="SAM" id="Phobius"/>
    </source>
</evidence>
<feature type="transmembrane region" description="Helical" evidence="2">
    <location>
        <begin position="142"/>
        <end position="164"/>
    </location>
</feature>
<feature type="chain" id="PRO_5005188919" description="Transmembrane protein" evidence="3">
    <location>
        <begin position="24"/>
        <end position="254"/>
    </location>
</feature>
<dbReference type="VEuPathDB" id="CryptoDB:Cvel_3624"/>
<accession>A0A0G4FQA9</accession>
<feature type="region of interest" description="Disordered" evidence="1">
    <location>
        <begin position="35"/>
        <end position="55"/>
    </location>
</feature>
<protein>
    <recommendedName>
        <fullName evidence="5">Transmembrane protein</fullName>
    </recommendedName>
</protein>
<keyword evidence="2" id="KW-0472">Membrane</keyword>
<proteinExistence type="predicted"/>
<keyword evidence="3" id="KW-0732">Signal</keyword>
<feature type="region of interest" description="Disordered" evidence="1">
    <location>
        <begin position="214"/>
        <end position="254"/>
    </location>
</feature>